<dbReference type="STRING" id="210143.A0A1R3K891"/>
<dbReference type="Proteomes" id="UP000188268">
    <property type="component" value="Unassembled WGS sequence"/>
</dbReference>
<keyword evidence="5" id="KW-0560">Oxidoreductase</keyword>
<evidence type="ECO:0000256" key="3">
    <source>
        <dbReference type="ARBA" id="ARBA00023004"/>
    </source>
</evidence>
<dbReference type="PANTHER" id="PTHR47955">
    <property type="entry name" value="CYTOCHROME P450 FAMILY 71 PROTEIN"/>
    <property type="match status" value="1"/>
</dbReference>
<keyword evidence="6" id="KW-1133">Transmembrane helix</keyword>
<protein>
    <submittedName>
        <fullName evidence="7">Cytochrome P450</fullName>
    </submittedName>
</protein>
<dbReference type="PANTHER" id="PTHR47955:SF18">
    <property type="entry name" value="CYTOCHROME P450 71A1-LIKE"/>
    <property type="match status" value="1"/>
</dbReference>
<evidence type="ECO:0000313" key="8">
    <source>
        <dbReference type="Proteomes" id="UP000188268"/>
    </source>
</evidence>
<dbReference type="GO" id="GO:0005506">
    <property type="term" value="F:iron ion binding"/>
    <property type="evidence" value="ECO:0007669"/>
    <property type="project" value="InterPro"/>
</dbReference>
<dbReference type="PRINTS" id="PR00463">
    <property type="entry name" value="EP450I"/>
</dbReference>
<dbReference type="PROSITE" id="PS00086">
    <property type="entry name" value="CYTOCHROME_P450"/>
    <property type="match status" value="1"/>
</dbReference>
<dbReference type="InterPro" id="IPR036396">
    <property type="entry name" value="Cyt_P450_sf"/>
</dbReference>
<dbReference type="OMA" id="NEIDQMQ"/>
<dbReference type="InterPro" id="IPR002401">
    <property type="entry name" value="Cyt_P450_E_grp-I"/>
</dbReference>
<dbReference type="InterPro" id="IPR017972">
    <property type="entry name" value="Cyt_P450_CS"/>
</dbReference>
<sequence length="515" mass="58439">MSPGIMFQQWFQVQQLNADVLFNPVIFFPLFFSILYLFKLSTSKKLNLPPSPPKLPIIGNILQVGKQPHRSFRTLSEKYGPVMLLHMGQTPSLVISSAEIARQVLLTHDAFIERPRIRVVETLFCGCTDIAFCPYGDYWRQAKKICVVELLTQKRVRAFQLVREKEVSRMIEEIRQLSQSGSAAALWEMFQAISNNIISRSVLGRVYEREDGNKGFGELSKQAMDLIGAFCFKDLFPYLGWMDNLTGLTARLERISSELHSFLDDVIEEHLAMMADGDKLDSKKDFLDILLHLQQNGMLDIGLTQDNLKAILLDMFIGGTDNTAATMEWAMAELIKNPSIMKNAQEEVRRVVGKKSSVSETDINEMNYLKCVVKETLRLHTPVMVTRQNPSATKLGGYDIPAKTIVLVNAWAIQRDPKLWDKPEEFIPERFLNSSVDFIGQHNQYIPFGVGKRVCPGISFAVASAEYTLANLLYWFDWKLPGSQSCEDLDMDDCYALIIRKKAPLHAVPVLHSFS</sequence>
<keyword evidence="5" id="KW-0503">Monooxygenase</keyword>
<reference evidence="7 8" key="1">
    <citation type="submission" date="2013-09" db="EMBL/GenBank/DDBJ databases">
        <title>Corchorus capsularis genome sequencing.</title>
        <authorList>
            <person name="Alam M."/>
            <person name="Haque M.S."/>
            <person name="Islam M.S."/>
            <person name="Emdad E.M."/>
            <person name="Islam M.M."/>
            <person name="Ahmed B."/>
            <person name="Halim A."/>
            <person name="Hossen Q.M.M."/>
            <person name="Hossain M.Z."/>
            <person name="Ahmed R."/>
            <person name="Khan M.M."/>
            <person name="Islam R."/>
            <person name="Rashid M.M."/>
            <person name="Khan S.A."/>
            <person name="Rahman M.S."/>
            <person name="Alam M."/>
        </authorList>
    </citation>
    <scope>NUCLEOTIDE SEQUENCE [LARGE SCALE GENOMIC DNA]</scope>
    <source>
        <strain evidence="8">cv. CVL-1</strain>
        <tissue evidence="7">Whole seedling</tissue>
    </source>
</reference>
<keyword evidence="6" id="KW-0812">Transmembrane</keyword>
<dbReference type="PRINTS" id="PR00385">
    <property type="entry name" value="P450"/>
</dbReference>
<dbReference type="FunFam" id="1.10.630.10:FF:000011">
    <property type="entry name" value="Cytochrome P450 83B1"/>
    <property type="match status" value="1"/>
</dbReference>
<dbReference type="Gramene" id="OMP03301">
    <property type="protein sequence ID" value="OMP03301"/>
    <property type="gene ID" value="CCACVL1_02478"/>
</dbReference>
<dbReference type="InterPro" id="IPR001128">
    <property type="entry name" value="Cyt_P450"/>
</dbReference>
<keyword evidence="8" id="KW-1185">Reference proteome</keyword>
<dbReference type="EMBL" id="AWWV01006086">
    <property type="protein sequence ID" value="OMP03301.1"/>
    <property type="molecule type" value="Genomic_DNA"/>
</dbReference>
<dbReference type="OrthoDB" id="1055148at2759"/>
<comment type="similarity">
    <text evidence="1 5">Belongs to the cytochrome P450 family.</text>
</comment>
<dbReference type="CDD" id="cd11072">
    <property type="entry name" value="CYP71-like"/>
    <property type="match status" value="1"/>
</dbReference>
<dbReference type="AlphaFoldDB" id="A0A1R3K891"/>
<keyword evidence="2 4" id="KW-0479">Metal-binding</keyword>
<evidence type="ECO:0000256" key="4">
    <source>
        <dbReference type="PIRSR" id="PIRSR602401-1"/>
    </source>
</evidence>
<keyword evidence="3 4" id="KW-0408">Iron</keyword>
<dbReference type="GO" id="GO:0016705">
    <property type="term" value="F:oxidoreductase activity, acting on paired donors, with incorporation or reduction of molecular oxygen"/>
    <property type="evidence" value="ECO:0007669"/>
    <property type="project" value="InterPro"/>
</dbReference>
<comment type="caution">
    <text evidence="7">The sequence shown here is derived from an EMBL/GenBank/DDBJ whole genome shotgun (WGS) entry which is preliminary data.</text>
</comment>
<keyword evidence="4 5" id="KW-0349">Heme</keyword>
<name>A0A1R3K891_COCAP</name>
<keyword evidence="6" id="KW-0472">Membrane</keyword>
<comment type="cofactor">
    <cofactor evidence="4">
        <name>heme</name>
        <dbReference type="ChEBI" id="CHEBI:30413"/>
    </cofactor>
</comment>
<evidence type="ECO:0000256" key="1">
    <source>
        <dbReference type="ARBA" id="ARBA00010617"/>
    </source>
</evidence>
<dbReference type="SUPFAM" id="SSF48264">
    <property type="entry name" value="Cytochrome P450"/>
    <property type="match status" value="1"/>
</dbReference>
<dbReference type="GO" id="GO:0020037">
    <property type="term" value="F:heme binding"/>
    <property type="evidence" value="ECO:0007669"/>
    <property type="project" value="InterPro"/>
</dbReference>
<dbReference type="Pfam" id="PF00067">
    <property type="entry name" value="p450"/>
    <property type="match status" value="1"/>
</dbReference>
<evidence type="ECO:0000256" key="5">
    <source>
        <dbReference type="RuleBase" id="RU000461"/>
    </source>
</evidence>
<evidence type="ECO:0000313" key="7">
    <source>
        <dbReference type="EMBL" id="OMP03301.1"/>
    </source>
</evidence>
<feature type="binding site" description="axial binding residue" evidence="4">
    <location>
        <position position="455"/>
    </location>
    <ligand>
        <name>heme</name>
        <dbReference type="ChEBI" id="CHEBI:30413"/>
    </ligand>
    <ligandPart>
        <name>Fe</name>
        <dbReference type="ChEBI" id="CHEBI:18248"/>
    </ligandPart>
</feature>
<gene>
    <name evidence="7" type="ORF">CCACVL1_02478</name>
</gene>
<dbReference type="Gene3D" id="1.10.630.10">
    <property type="entry name" value="Cytochrome P450"/>
    <property type="match status" value="1"/>
</dbReference>
<evidence type="ECO:0000256" key="2">
    <source>
        <dbReference type="ARBA" id="ARBA00022723"/>
    </source>
</evidence>
<dbReference type="GO" id="GO:0004497">
    <property type="term" value="F:monooxygenase activity"/>
    <property type="evidence" value="ECO:0007669"/>
    <property type="project" value="UniProtKB-KW"/>
</dbReference>
<evidence type="ECO:0000256" key="6">
    <source>
        <dbReference type="SAM" id="Phobius"/>
    </source>
</evidence>
<proteinExistence type="inferred from homology"/>
<feature type="transmembrane region" description="Helical" evidence="6">
    <location>
        <begin position="20"/>
        <end position="38"/>
    </location>
</feature>
<accession>A0A1R3K891</accession>
<organism evidence="7 8">
    <name type="scientific">Corchorus capsularis</name>
    <name type="common">Jute</name>
    <dbReference type="NCBI Taxonomy" id="210143"/>
    <lineage>
        <taxon>Eukaryota</taxon>
        <taxon>Viridiplantae</taxon>
        <taxon>Streptophyta</taxon>
        <taxon>Embryophyta</taxon>
        <taxon>Tracheophyta</taxon>
        <taxon>Spermatophyta</taxon>
        <taxon>Magnoliopsida</taxon>
        <taxon>eudicotyledons</taxon>
        <taxon>Gunneridae</taxon>
        <taxon>Pentapetalae</taxon>
        <taxon>rosids</taxon>
        <taxon>malvids</taxon>
        <taxon>Malvales</taxon>
        <taxon>Malvaceae</taxon>
        <taxon>Grewioideae</taxon>
        <taxon>Apeibeae</taxon>
        <taxon>Corchorus</taxon>
    </lineage>
</organism>